<dbReference type="OrthoDB" id="9813917at2"/>
<keyword evidence="2" id="KW-0012">Acyltransferase</keyword>
<evidence type="ECO:0000313" key="4">
    <source>
        <dbReference type="EMBL" id="AFD07183.1"/>
    </source>
</evidence>
<name>H8KU71_SOLCM</name>
<dbReference type="PANTHER" id="PTHR43420:SF41">
    <property type="entry name" value="IAA ACETYLTRANSFERASE"/>
    <property type="match status" value="1"/>
</dbReference>
<dbReference type="InterPro" id="IPR000182">
    <property type="entry name" value="GNAT_dom"/>
</dbReference>
<protein>
    <submittedName>
        <fullName evidence="4">Acetyltransferase</fullName>
    </submittedName>
</protein>
<reference evidence="4" key="1">
    <citation type="submission" date="2012-02" db="EMBL/GenBank/DDBJ databases">
        <title>The complete genome of Solitalea canadensis DSM 3403.</title>
        <authorList>
            <consortium name="US DOE Joint Genome Institute (JGI-PGF)"/>
            <person name="Lucas S."/>
            <person name="Copeland A."/>
            <person name="Lapidus A."/>
            <person name="Glavina del Rio T."/>
            <person name="Dalin E."/>
            <person name="Tice H."/>
            <person name="Bruce D."/>
            <person name="Goodwin L."/>
            <person name="Pitluck S."/>
            <person name="Peters L."/>
            <person name="Ovchinnikova G."/>
            <person name="Lu M."/>
            <person name="Kyrpides N."/>
            <person name="Mavromatis K."/>
            <person name="Ivanova N."/>
            <person name="Brettin T."/>
            <person name="Detter J.C."/>
            <person name="Han C."/>
            <person name="Larimer F."/>
            <person name="Land M."/>
            <person name="Hauser L."/>
            <person name="Markowitz V."/>
            <person name="Cheng J.-F."/>
            <person name="Hugenholtz P."/>
            <person name="Woyke T."/>
            <person name="Wu D."/>
            <person name="Spring S."/>
            <person name="Schroeder M."/>
            <person name="Kopitz M."/>
            <person name="Brambilla E."/>
            <person name="Klenk H.-P."/>
            <person name="Eisen J.A."/>
        </authorList>
    </citation>
    <scope>NUCLEOTIDE SEQUENCE</scope>
    <source>
        <strain evidence="4">DSM 3403</strain>
    </source>
</reference>
<dbReference type="GO" id="GO:0016747">
    <property type="term" value="F:acyltransferase activity, transferring groups other than amino-acyl groups"/>
    <property type="evidence" value="ECO:0007669"/>
    <property type="project" value="InterPro"/>
</dbReference>
<dbReference type="CDD" id="cd04301">
    <property type="entry name" value="NAT_SF"/>
    <property type="match status" value="1"/>
</dbReference>
<gene>
    <name evidence="4" type="ordered locus">Solca_2129</name>
</gene>
<dbReference type="eggNOG" id="COG0456">
    <property type="taxonomic scope" value="Bacteria"/>
</dbReference>
<dbReference type="AlphaFoldDB" id="H8KU71"/>
<feature type="domain" description="N-acetyltransferase" evidence="3">
    <location>
        <begin position="6"/>
        <end position="156"/>
    </location>
</feature>
<dbReference type="HOGENOM" id="CLU_108859_2_1_10"/>
<dbReference type="Pfam" id="PF00583">
    <property type="entry name" value="Acetyltransf_1"/>
    <property type="match status" value="1"/>
</dbReference>
<organism evidence="4 5">
    <name type="scientific">Solitalea canadensis (strain ATCC 29591 / DSM 3403 / JCM 21819 / LMG 8368 / NBRC 15130 / NCIMB 12057 / USAM 9D)</name>
    <name type="common">Flexibacter canadensis</name>
    <dbReference type="NCBI Taxonomy" id="929556"/>
    <lineage>
        <taxon>Bacteria</taxon>
        <taxon>Pseudomonadati</taxon>
        <taxon>Bacteroidota</taxon>
        <taxon>Sphingobacteriia</taxon>
        <taxon>Sphingobacteriales</taxon>
        <taxon>Sphingobacteriaceae</taxon>
        <taxon>Solitalea</taxon>
    </lineage>
</organism>
<dbReference type="RefSeq" id="WP_014680410.1">
    <property type="nucleotide sequence ID" value="NC_017770.1"/>
</dbReference>
<dbReference type="InterPro" id="IPR050680">
    <property type="entry name" value="YpeA/RimI_acetyltransf"/>
</dbReference>
<evidence type="ECO:0000313" key="5">
    <source>
        <dbReference type="Proteomes" id="UP000007590"/>
    </source>
</evidence>
<sequence>MENLNIHIRPFEQNEAIPYELLLLADPSKKMVDEYINDSLIYLAINENVITGVYALLPLNNHVAEIKNIAVHNVHQGKGIGKLLLESAIQVAKEKGFESLLIGTANSSVTQLYLYQKCGFEIVEIRKNFFLDNYNEPIFENGIQCKHMIVLIKNLNAKDE</sequence>
<dbReference type="STRING" id="929556.Solca_2129"/>
<dbReference type="SUPFAM" id="SSF55729">
    <property type="entry name" value="Acyl-CoA N-acyltransferases (Nat)"/>
    <property type="match status" value="1"/>
</dbReference>
<accession>H8KU71</accession>
<dbReference type="EMBL" id="CP003349">
    <property type="protein sequence ID" value="AFD07183.1"/>
    <property type="molecule type" value="Genomic_DNA"/>
</dbReference>
<proteinExistence type="predicted"/>
<keyword evidence="5" id="KW-1185">Reference proteome</keyword>
<dbReference type="PROSITE" id="PS51186">
    <property type="entry name" value="GNAT"/>
    <property type="match status" value="1"/>
</dbReference>
<dbReference type="InterPro" id="IPR016181">
    <property type="entry name" value="Acyl_CoA_acyltransferase"/>
</dbReference>
<keyword evidence="1 4" id="KW-0808">Transferase</keyword>
<evidence type="ECO:0000259" key="3">
    <source>
        <dbReference type="PROSITE" id="PS51186"/>
    </source>
</evidence>
<evidence type="ECO:0000256" key="1">
    <source>
        <dbReference type="ARBA" id="ARBA00022679"/>
    </source>
</evidence>
<dbReference type="Gene3D" id="3.40.630.30">
    <property type="match status" value="1"/>
</dbReference>
<dbReference type="Proteomes" id="UP000007590">
    <property type="component" value="Chromosome"/>
</dbReference>
<dbReference type="PANTHER" id="PTHR43420">
    <property type="entry name" value="ACETYLTRANSFERASE"/>
    <property type="match status" value="1"/>
</dbReference>
<evidence type="ECO:0000256" key="2">
    <source>
        <dbReference type="ARBA" id="ARBA00023315"/>
    </source>
</evidence>
<dbReference type="KEGG" id="scn:Solca_2129"/>